<dbReference type="PANTHER" id="PTHR47246:SF1">
    <property type="entry name" value="MUCIN-19"/>
    <property type="match status" value="1"/>
</dbReference>
<feature type="region of interest" description="Disordered" evidence="3">
    <location>
        <begin position="270"/>
        <end position="301"/>
    </location>
</feature>
<organism evidence="5 6">
    <name type="scientific">Galleria mellonella</name>
    <name type="common">Greater wax moth</name>
    <dbReference type="NCBI Taxonomy" id="7137"/>
    <lineage>
        <taxon>Eukaryota</taxon>
        <taxon>Metazoa</taxon>
        <taxon>Ecdysozoa</taxon>
        <taxon>Arthropoda</taxon>
        <taxon>Hexapoda</taxon>
        <taxon>Insecta</taxon>
        <taxon>Pterygota</taxon>
        <taxon>Neoptera</taxon>
        <taxon>Endopterygota</taxon>
        <taxon>Lepidoptera</taxon>
        <taxon>Glossata</taxon>
        <taxon>Ditrysia</taxon>
        <taxon>Pyraloidea</taxon>
        <taxon>Pyralidae</taxon>
        <taxon>Galleriinae</taxon>
        <taxon>Galleria</taxon>
    </lineage>
</organism>
<dbReference type="Proteomes" id="UP001652740">
    <property type="component" value="Unplaced"/>
</dbReference>
<accession>A0ABM3N591</accession>
<name>A0ABM3N591_GALME</name>
<evidence type="ECO:0000256" key="4">
    <source>
        <dbReference type="SAM" id="SignalP"/>
    </source>
</evidence>
<evidence type="ECO:0000313" key="5">
    <source>
        <dbReference type="Proteomes" id="UP001652740"/>
    </source>
</evidence>
<evidence type="ECO:0000256" key="1">
    <source>
        <dbReference type="ARBA" id="ARBA00004613"/>
    </source>
</evidence>
<keyword evidence="4" id="KW-0732">Signal</keyword>
<reference evidence="6" key="1">
    <citation type="submission" date="2025-08" db="UniProtKB">
        <authorList>
            <consortium name="RefSeq"/>
        </authorList>
    </citation>
    <scope>IDENTIFICATION</scope>
    <source>
        <tissue evidence="6">Whole larvae</tissue>
    </source>
</reference>
<feature type="chain" id="PRO_5046135973" evidence="4">
    <location>
        <begin position="20"/>
        <end position="1546"/>
    </location>
</feature>
<dbReference type="RefSeq" id="XP_052758724.1">
    <property type="nucleotide sequence ID" value="XM_052902764.1"/>
</dbReference>
<feature type="compositionally biased region" description="Low complexity" evidence="3">
    <location>
        <begin position="196"/>
        <end position="258"/>
    </location>
</feature>
<evidence type="ECO:0000256" key="3">
    <source>
        <dbReference type="SAM" id="MobiDB-lite"/>
    </source>
</evidence>
<sequence>MDWFSGFLIILLTSSYAYCDECYVDSFEDISSTLASNVGVCSGLPAWNYGKYSQINIESQHENSLSFISPPSVSIGFACVLTPTFRMAAAGVLQFNVFSQITISTDLITIVAYEGESGTTDRNIVGQVSISSNAGLNRGWNIINVTLDGSESFNGYVSFVGRASLSSILLVDSFRYIPAEYTTDSDYCEIYEDGASDTTTTDTTTTNTTTTETTTISTTTTEISWTETTTTDSTTTTTETPRTETTTGTTTTETTTISTTTTEIPWTETTTTDSTTTVTTTTETPQTETTTTESTTVDTTTTTITQTETTTVTQENDVCIVYNFDNKFEQLFSDPVNRCNGIEASWKLFILGITPSENGVFNCLTSNPFKVNSGGILKINFYATSYFQLAVVVEEYIENGIGFVLGSETLSSSDTEVGLNVQTMELRLWGEESRLGHIIIVGKSSTDLSLIVESFQYIPPSGNEDNCIPFDEYEKREKDKSFFILIIILLIAFDLVTVLTMDRFGSFIILLTSFFAYGDKYYIDSNVGVCSEILHWNDEKYSQINVESQAGSNFSYIFLPSESIGFTCGLTPTFHMAAKGVLQFNVFAQPTVSTDLIRIVVYEGESESADRNVVGQVSINSNSDLNRGWNVINITLDGSTTFRGYVAFLGKAVPNSILLVDSFRYIPPQYLSEEDYCEFYEDDASSTTTTVTTTTESTSSESTCYVDSFEDTSNALASNVGVCSGLPNWSFGKYSQINVDSLHENSFSYIFPPSVSIGFACILTSTFHMATRGVLQFNVFAQPTASTDLIRVVAYEGESESADRNVVGQVSINSNSDLNRGWNVINITLDGSATFRGYVAFLGKAVPNSILLVDSFRYIPPQYLSEEDYCEFYEDDASSTTTTVTTTTESTSSESTCYVDSFEDTSNTLASNVGVCSGLPNWSFGKYSQINVDSLHENSFSYIFPPSVSIGFACILTSTFHMATRGVLQFNVFAQPTASTDLIRVVAYEGESESADRNVVGQVSVNSNSDLNRGWNVINITLDGSATFRGYVAFLGKAVPNSILLVDSFRYIPPQYLSEEDYCEFYEDDASSTTTTVTTTTESTSSESTCYVDSFEDTSNTLASNVGVCSGLPNWSFGKYSQINVDSLHENSFSYIFPPSVSIGFACILTSTFHMATRGVLQFNVFAQPTASTDLIRVVAYEGESESADRNVVGQVSINSNSDLNRGWNVINITLDGSATFRGYIAFLGKASSNSFLLVDSFRYIPPQYQTEADNCKIYGNDIIDTTSDTTTEITTDTVTSEISSTKTTTTETPQTEVTMTDTTTTETSLTETITDATSTDTIITITETSWTETITTDPTTTTSIVTISDTQTEITTIESTTVDTTITTAITSTETTTVTQESDICIVYNFDNKFEHLFSDPANRCSDIEASWKFHIFGIIPSENGVSNCITSNPFKVNSGGILKINFYATSDFQLAVFVEEYIENDIAFDLGSKILSSSDIEVDLNVQTIELTLKGEKSLLGHFRLVGKSSNNLSLMVESFQYIPPSGNEDNCITFDEYSKREKH</sequence>
<feature type="signal peptide" evidence="4">
    <location>
        <begin position="1"/>
        <end position="19"/>
    </location>
</feature>
<evidence type="ECO:0000256" key="2">
    <source>
        <dbReference type="ARBA" id="ARBA00022525"/>
    </source>
</evidence>
<keyword evidence="5" id="KW-1185">Reference proteome</keyword>
<feature type="region of interest" description="Disordered" evidence="3">
    <location>
        <begin position="1283"/>
        <end position="1307"/>
    </location>
</feature>
<evidence type="ECO:0000313" key="6">
    <source>
        <dbReference type="RefSeq" id="XP_052758724.1"/>
    </source>
</evidence>
<gene>
    <name evidence="6" type="primary">LOC113523571</name>
</gene>
<comment type="subcellular location">
    <subcellularLocation>
        <location evidence="1">Secreted</location>
    </subcellularLocation>
</comment>
<feature type="region of interest" description="Disordered" evidence="3">
    <location>
        <begin position="194"/>
        <end position="258"/>
    </location>
</feature>
<dbReference type="PANTHER" id="PTHR47246">
    <property type="entry name" value="MUCIN-19"/>
    <property type="match status" value="1"/>
</dbReference>
<protein>
    <submittedName>
        <fullName evidence="6">Mucin-22-like</fullName>
    </submittedName>
</protein>
<proteinExistence type="predicted"/>
<dbReference type="GeneID" id="113523571"/>
<keyword evidence="2" id="KW-0964">Secreted</keyword>